<gene>
    <name evidence="3" type="ORF">ASPVEDRAFT_148058</name>
</gene>
<dbReference type="Proteomes" id="UP000184073">
    <property type="component" value="Unassembled WGS sequence"/>
</dbReference>
<dbReference type="RefSeq" id="XP_040664655.1">
    <property type="nucleotide sequence ID" value="XM_040808149.1"/>
</dbReference>
<keyword evidence="1" id="KW-0378">Hydrolase</keyword>
<dbReference type="InterPro" id="IPR029058">
    <property type="entry name" value="AB_hydrolase_fold"/>
</dbReference>
<dbReference type="SUPFAM" id="SSF53474">
    <property type="entry name" value="alpha/beta-Hydrolases"/>
    <property type="match status" value="1"/>
</dbReference>
<evidence type="ECO:0000313" key="4">
    <source>
        <dbReference type="Proteomes" id="UP000184073"/>
    </source>
</evidence>
<dbReference type="InterPro" id="IPR049492">
    <property type="entry name" value="BD-FAE-like_dom"/>
</dbReference>
<dbReference type="InterPro" id="IPR050300">
    <property type="entry name" value="GDXG_lipolytic_enzyme"/>
</dbReference>
<dbReference type="VEuPathDB" id="FungiDB:ASPVEDRAFT_148058"/>
<dbReference type="AlphaFoldDB" id="A0A1L9PBP1"/>
<dbReference type="STRING" id="1036611.A0A1L9PBP1"/>
<name>A0A1L9PBP1_ASPVE</name>
<dbReference type="GeneID" id="63723660"/>
<keyword evidence="4" id="KW-1185">Reference proteome</keyword>
<dbReference type="OrthoDB" id="433474at2759"/>
<dbReference type="EMBL" id="KV878126">
    <property type="protein sequence ID" value="OJI98892.1"/>
    <property type="molecule type" value="Genomic_DNA"/>
</dbReference>
<protein>
    <recommendedName>
        <fullName evidence="2">BD-FAE-like domain-containing protein</fullName>
    </recommendedName>
</protein>
<accession>A0A1L9PBP1</accession>
<evidence type="ECO:0000259" key="2">
    <source>
        <dbReference type="Pfam" id="PF20434"/>
    </source>
</evidence>
<evidence type="ECO:0000313" key="3">
    <source>
        <dbReference type="EMBL" id="OJI98892.1"/>
    </source>
</evidence>
<reference evidence="4" key="1">
    <citation type="journal article" date="2017" name="Genome Biol.">
        <title>Comparative genomics reveals high biological diversity and specific adaptations in the industrially and medically important fungal genus Aspergillus.</title>
        <authorList>
            <person name="de Vries R.P."/>
            <person name="Riley R."/>
            <person name="Wiebenga A."/>
            <person name="Aguilar-Osorio G."/>
            <person name="Amillis S."/>
            <person name="Uchima C.A."/>
            <person name="Anderluh G."/>
            <person name="Asadollahi M."/>
            <person name="Askin M."/>
            <person name="Barry K."/>
            <person name="Battaglia E."/>
            <person name="Bayram O."/>
            <person name="Benocci T."/>
            <person name="Braus-Stromeyer S.A."/>
            <person name="Caldana C."/>
            <person name="Canovas D."/>
            <person name="Cerqueira G.C."/>
            <person name="Chen F."/>
            <person name="Chen W."/>
            <person name="Choi C."/>
            <person name="Clum A."/>
            <person name="Dos Santos R.A."/>
            <person name="Damasio A.R."/>
            <person name="Diallinas G."/>
            <person name="Emri T."/>
            <person name="Fekete E."/>
            <person name="Flipphi M."/>
            <person name="Freyberg S."/>
            <person name="Gallo A."/>
            <person name="Gournas C."/>
            <person name="Habgood R."/>
            <person name="Hainaut M."/>
            <person name="Harispe M.L."/>
            <person name="Henrissat B."/>
            <person name="Hilden K.S."/>
            <person name="Hope R."/>
            <person name="Hossain A."/>
            <person name="Karabika E."/>
            <person name="Karaffa L."/>
            <person name="Karanyi Z."/>
            <person name="Krasevec N."/>
            <person name="Kuo A."/>
            <person name="Kusch H."/>
            <person name="LaButti K."/>
            <person name="Lagendijk E.L."/>
            <person name="Lapidus A."/>
            <person name="Levasseur A."/>
            <person name="Lindquist E."/>
            <person name="Lipzen A."/>
            <person name="Logrieco A.F."/>
            <person name="MacCabe A."/>
            <person name="Maekelae M.R."/>
            <person name="Malavazi I."/>
            <person name="Melin P."/>
            <person name="Meyer V."/>
            <person name="Mielnichuk N."/>
            <person name="Miskei M."/>
            <person name="Molnar A.P."/>
            <person name="Mule G."/>
            <person name="Ngan C.Y."/>
            <person name="Orejas M."/>
            <person name="Orosz E."/>
            <person name="Ouedraogo J.P."/>
            <person name="Overkamp K.M."/>
            <person name="Park H.-S."/>
            <person name="Perrone G."/>
            <person name="Piumi F."/>
            <person name="Punt P.J."/>
            <person name="Ram A.F."/>
            <person name="Ramon A."/>
            <person name="Rauscher S."/>
            <person name="Record E."/>
            <person name="Riano-Pachon D.M."/>
            <person name="Robert V."/>
            <person name="Roehrig J."/>
            <person name="Ruller R."/>
            <person name="Salamov A."/>
            <person name="Salih N.S."/>
            <person name="Samson R.A."/>
            <person name="Sandor E."/>
            <person name="Sanguinetti M."/>
            <person name="Schuetze T."/>
            <person name="Sepcic K."/>
            <person name="Shelest E."/>
            <person name="Sherlock G."/>
            <person name="Sophianopoulou V."/>
            <person name="Squina F.M."/>
            <person name="Sun H."/>
            <person name="Susca A."/>
            <person name="Todd R.B."/>
            <person name="Tsang A."/>
            <person name="Unkles S.E."/>
            <person name="van de Wiele N."/>
            <person name="van Rossen-Uffink D."/>
            <person name="Oliveira J.V."/>
            <person name="Vesth T.C."/>
            <person name="Visser J."/>
            <person name="Yu J.-H."/>
            <person name="Zhou M."/>
            <person name="Andersen M.R."/>
            <person name="Archer D.B."/>
            <person name="Baker S.E."/>
            <person name="Benoit I."/>
            <person name="Brakhage A.A."/>
            <person name="Braus G.H."/>
            <person name="Fischer R."/>
            <person name="Frisvad J.C."/>
            <person name="Goldman G.H."/>
            <person name="Houbraken J."/>
            <person name="Oakley B."/>
            <person name="Pocsi I."/>
            <person name="Scazzocchio C."/>
            <person name="Seiboth B."/>
            <person name="vanKuyk P.A."/>
            <person name="Wortman J."/>
            <person name="Dyer P.S."/>
            <person name="Grigoriev I.V."/>
        </authorList>
    </citation>
    <scope>NUCLEOTIDE SEQUENCE [LARGE SCALE GENOMIC DNA]</scope>
    <source>
        <strain evidence="4">CBS 583.65</strain>
    </source>
</reference>
<proteinExistence type="predicted"/>
<dbReference type="Pfam" id="PF20434">
    <property type="entry name" value="BD-FAE"/>
    <property type="match status" value="1"/>
</dbReference>
<organism evidence="3 4">
    <name type="scientific">Aspergillus versicolor CBS 583.65</name>
    <dbReference type="NCBI Taxonomy" id="1036611"/>
    <lineage>
        <taxon>Eukaryota</taxon>
        <taxon>Fungi</taxon>
        <taxon>Dikarya</taxon>
        <taxon>Ascomycota</taxon>
        <taxon>Pezizomycotina</taxon>
        <taxon>Eurotiomycetes</taxon>
        <taxon>Eurotiomycetidae</taxon>
        <taxon>Eurotiales</taxon>
        <taxon>Aspergillaceae</taxon>
        <taxon>Aspergillus</taxon>
        <taxon>Aspergillus subgen. Nidulantes</taxon>
    </lineage>
</organism>
<sequence length="311" mass="33382">MHDSANAEQDPAAVAIRGKEITGPDIFQKSNDETSAVPPPELISEMFSDIPNGGTDMSYGEKDSQRLRFWKGISSNAPIIVFVHGGGWRVGTYLDSVGSTKVSHLTSKGYSFASVNYTLVPTVAVEEQVQEVADSIGYLVNNAVSLNIDPGRLVLMGHSSGAHVVTLLGTDSSYVERAGVSLDAIRGIIALDGSYYNAPAEILDSPGPVAENMIYALGSDPERLKAMSPTYHARGPNAEAFLLLHVHRQGDIRQAMELEAALKAAGTSAAVHVFEGQGFHGHVRMLLRLGDVDYPATVVMDNWLREHVPIS</sequence>
<dbReference type="PANTHER" id="PTHR48081:SF33">
    <property type="entry name" value="KYNURENINE FORMAMIDASE"/>
    <property type="match status" value="1"/>
</dbReference>
<evidence type="ECO:0000256" key="1">
    <source>
        <dbReference type="ARBA" id="ARBA00022801"/>
    </source>
</evidence>
<feature type="domain" description="BD-FAE-like" evidence="2">
    <location>
        <begin position="74"/>
        <end position="173"/>
    </location>
</feature>
<dbReference type="GO" id="GO:0016787">
    <property type="term" value="F:hydrolase activity"/>
    <property type="evidence" value="ECO:0007669"/>
    <property type="project" value="UniProtKB-KW"/>
</dbReference>
<dbReference type="PANTHER" id="PTHR48081">
    <property type="entry name" value="AB HYDROLASE SUPERFAMILY PROTEIN C4A8.06C"/>
    <property type="match status" value="1"/>
</dbReference>
<dbReference type="Gene3D" id="3.40.50.1820">
    <property type="entry name" value="alpha/beta hydrolase"/>
    <property type="match status" value="1"/>
</dbReference>